<accession>A0A495CXY0</accession>
<comment type="similarity">
    <text evidence="1 5">Belongs to the 5-formyltetrahydrofolate cyclo-ligase family.</text>
</comment>
<dbReference type="InterPro" id="IPR037171">
    <property type="entry name" value="NagB/RpiA_transferase-like"/>
</dbReference>
<keyword evidence="2 4" id="KW-0547">Nucleotide-binding</keyword>
<dbReference type="InterPro" id="IPR002698">
    <property type="entry name" value="FTHF_cligase"/>
</dbReference>
<evidence type="ECO:0000256" key="3">
    <source>
        <dbReference type="ARBA" id="ARBA00022840"/>
    </source>
</evidence>
<evidence type="ECO:0000256" key="1">
    <source>
        <dbReference type="ARBA" id="ARBA00010638"/>
    </source>
</evidence>
<dbReference type="InterPro" id="IPR024185">
    <property type="entry name" value="FTHF_cligase-like_sf"/>
</dbReference>
<keyword evidence="5" id="KW-0460">Magnesium</keyword>
<feature type="region of interest" description="Disordered" evidence="6">
    <location>
        <begin position="181"/>
        <end position="202"/>
    </location>
</feature>
<dbReference type="GO" id="GO:0005524">
    <property type="term" value="F:ATP binding"/>
    <property type="evidence" value="ECO:0007669"/>
    <property type="project" value="UniProtKB-KW"/>
</dbReference>
<dbReference type="RefSeq" id="WP_121212395.1">
    <property type="nucleotide sequence ID" value="NZ_RBIM01000008.1"/>
</dbReference>
<dbReference type="SUPFAM" id="SSF100950">
    <property type="entry name" value="NagB/RpiA/CoA transferase-like"/>
    <property type="match status" value="1"/>
</dbReference>
<feature type="binding site" evidence="4">
    <location>
        <begin position="132"/>
        <end position="140"/>
    </location>
    <ligand>
        <name>ATP</name>
        <dbReference type="ChEBI" id="CHEBI:30616"/>
    </ligand>
</feature>
<dbReference type="PANTHER" id="PTHR23407:SF1">
    <property type="entry name" value="5-FORMYLTETRAHYDROFOLATE CYCLO-LIGASE"/>
    <property type="match status" value="1"/>
</dbReference>
<dbReference type="Proteomes" id="UP000273675">
    <property type="component" value="Unassembled WGS sequence"/>
</dbReference>
<organism evidence="7 8">
    <name type="scientific">Maricaulis maris</name>
    <dbReference type="NCBI Taxonomy" id="74318"/>
    <lineage>
        <taxon>Bacteria</taxon>
        <taxon>Pseudomonadati</taxon>
        <taxon>Pseudomonadota</taxon>
        <taxon>Alphaproteobacteria</taxon>
        <taxon>Maricaulales</taxon>
        <taxon>Maricaulaceae</taxon>
        <taxon>Maricaulis</taxon>
    </lineage>
</organism>
<dbReference type="EMBL" id="RBIM01000008">
    <property type="protein sequence ID" value="RKQ94156.1"/>
    <property type="molecule type" value="Genomic_DNA"/>
</dbReference>
<dbReference type="OrthoDB" id="9801938at2"/>
<name>A0A495CXY0_9PROT</name>
<dbReference type="Gene3D" id="3.40.50.10420">
    <property type="entry name" value="NagB/RpiA/CoA transferase-like"/>
    <property type="match status" value="1"/>
</dbReference>
<comment type="catalytic activity">
    <reaction evidence="5">
        <text>(6S)-5-formyl-5,6,7,8-tetrahydrofolate + ATP = (6R)-5,10-methenyltetrahydrofolate + ADP + phosphate</text>
        <dbReference type="Rhea" id="RHEA:10488"/>
        <dbReference type="ChEBI" id="CHEBI:30616"/>
        <dbReference type="ChEBI" id="CHEBI:43474"/>
        <dbReference type="ChEBI" id="CHEBI:57455"/>
        <dbReference type="ChEBI" id="CHEBI:57457"/>
        <dbReference type="ChEBI" id="CHEBI:456216"/>
        <dbReference type="EC" id="6.3.3.2"/>
    </reaction>
</comment>
<keyword evidence="3 4" id="KW-0067">ATP-binding</keyword>
<protein>
    <recommendedName>
        <fullName evidence="5">5-formyltetrahydrofolate cyclo-ligase</fullName>
        <ecNumber evidence="5">6.3.3.2</ecNumber>
    </recommendedName>
</protein>
<dbReference type="PANTHER" id="PTHR23407">
    <property type="entry name" value="ATPASE INHIBITOR/5-FORMYLTETRAHYDROFOLATE CYCLO-LIGASE"/>
    <property type="match status" value="1"/>
</dbReference>
<dbReference type="Pfam" id="PF01812">
    <property type="entry name" value="5-FTHF_cyc-lig"/>
    <property type="match status" value="1"/>
</dbReference>
<dbReference type="GO" id="GO:0035999">
    <property type="term" value="P:tetrahydrofolate interconversion"/>
    <property type="evidence" value="ECO:0007669"/>
    <property type="project" value="TreeGrafter"/>
</dbReference>
<dbReference type="GO" id="GO:0046872">
    <property type="term" value="F:metal ion binding"/>
    <property type="evidence" value="ECO:0007669"/>
    <property type="project" value="UniProtKB-KW"/>
</dbReference>
<feature type="binding site" evidence="4">
    <location>
        <position position="57"/>
    </location>
    <ligand>
        <name>substrate</name>
    </ligand>
</feature>
<dbReference type="NCBIfam" id="TIGR02727">
    <property type="entry name" value="MTHFS_bact"/>
    <property type="match status" value="1"/>
</dbReference>
<keyword evidence="5" id="KW-0479">Metal-binding</keyword>
<comment type="cofactor">
    <cofactor evidence="5">
        <name>Mg(2+)</name>
        <dbReference type="ChEBI" id="CHEBI:18420"/>
    </cofactor>
</comment>
<gene>
    <name evidence="7" type="ORF">C7435_3129</name>
</gene>
<dbReference type="PIRSF" id="PIRSF006806">
    <property type="entry name" value="FTHF_cligase"/>
    <property type="match status" value="1"/>
</dbReference>
<evidence type="ECO:0000313" key="8">
    <source>
        <dbReference type="Proteomes" id="UP000273675"/>
    </source>
</evidence>
<evidence type="ECO:0000256" key="5">
    <source>
        <dbReference type="RuleBase" id="RU361279"/>
    </source>
</evidence>
<evidence type="ECO:0000256" key="4">
    <source>
        <dbReference type="PIRSR" id="PIRSR006806-1"/>
    </source>
</evidence>
<dbReference type="GO" id="GO:0009396">
    <property type="term" value="P:folic acid-containing compound biosynthetic process"/>
    <property type="evidence" value="ECO:0007669"/>
    <property type="project" value="TreeGrafter"/>
</dbReference>
<evidence type="ECO:0000256" key="6">
    <source>
        <dbReference type="SAM" id="MobiDB-lite"/>
    </source>
</evidence>
<dbReference type="AlphaFoldDB" id="A0A495CXY0"/>
<evidence type="ECO:0000256" key="2">
    <source>
        <dbReference type="ARBA" id="ARBA00022741"/>
    </source>
</evidence>
<keyword evidence="7" id="KW-0436">Ligase</keyword>
<dbReference type="GO" id="GO:0030272">
    <property type="term" value="F:5-formyltetrahydrofolate cyclo-ligase activity"/>
    <property type="evidence" value="ECO:0007669"/>
    <property type="project" value="UniProtKB-EC"/>
</dbReference>
<dbReference type="EC" id="6.3.3.2" evidence="5"/>
<sequence length="202" mass="21820">MTFPADKPALRSRMIELRRMAAENLPGAGDDLARNYPGAWLPAAGAPVAGYWPLPGEIDPRPLMKHLCDLGHPLCLPVVQGHDQPLVFRGWTDGDALERRPMGVMEPRDDRPALRPGLVLVPLLACDRSGNRLGFGKGYYDYTLAALRAAGQVRAIGLAFDCQVLATIPAERHDQALDGVVTQSGSMPFPAHPGTPDDRGMP</sequence>
<comment type="caution">
    <text evidence="7">The sequence shown here is derived from an EMBL/GenBank/DDBJ whole genome shotgun (WGS) entry which is preliminary data.</text>
</comment>
<reference evidence="7 8" key="1">
    <citation type="submission" date="2018-10" db="EMBL/GenBank/DDBJ databases">
        <title>Genomic Encyclopedia of Type Strains, Phase IV (KMG-IV): sequencing the most valuable type-strain genomes for metagenomic binning, comparative biology and taxonomic classification.</title>
        <authorList>
            <person name="Goeker M."/>
        </authorList>
    </citation>
    <scope>NUCLEOTIDE SEQUENCE [LARGE SCALE GENOMIC DNA]</scope>
    <source>
        <strain evidence="7 8">DSM 4734</strain>
    </source>
</reference>
<evidence type="ECO:0000313" key="7">
    <source>
        <dbReference type="EMBL" id="RKQ94156.1"/>
    </source>
</evidence>
<proteinExistence type="inferred from homology"/>
<feature type="binding site" evidence="4">
    <location>
        <begin position="7"/>
        <end position="11"/>
    </location>
    <ligand>
        <name>ATP</name>
        <dbReference type="ChEBI" id="CHEBI:30616"/>
    </ligand>
</feature>